<dbReference type="Proteomes" id="UP001372338">
    <property type="component" value="Unassembled WGS sequence"/>
</dbReference>
<accession>A0AAN9HVG8</accession>
<dbReference type="EMBL" id="JAYWIO010000006">
    <property type="protein sequence ID" value="KAK7257678.1"/>
    <property type="molecule type" value="Genomic_DNA"/>
</dbReference>
<protein>
    <submittedName>
        <fullName evidence="2">Uncharacterized protein</fullName>
    </submittedName>
</protein>
<evidence type="ECO:0000256" key="1">
    <source>
        <dbReference type="ARBA" id="ARBA00006974"/>
    </source>
</evidence>
<comment type="caution">
    <text evidence="2">The sequence shown here is derived from an EMBL/GenBank/DDBJ whole genome shotgun (WGS) entry which is preliminary data.</text>
</comment>
<reference evidence="2 3" key="1">
    <citation type="submission" date="2024-01" db="EMBL/GenBank/DDBJ databases">
        <title>The genomes of 5 underutilized Papilionoideae crops provide insights into root nodulation and disease resistanc.</title>
        <authorList>
            <person name="Yuan L."/>
        </authorList>
    </citation>
    <scope>NUCLEOTIDE SEQUENCE [LARGE SCALE GENOMIC DNA]</scope>
    <source>
        <strain evidence="2">ZHUSHIDOU_FW_LH</strain>
        <tissue evidence="2">Leaf</tissue>
    </source>
</reference>
<evidence type="ECO:0000313" key="2">
    <source>
        <dbReference type="EMBL" id="KAK7257678.1"/>
    </source>
</evidence>
<dbReference type="InterPro" id="IPR003676">
    <property type="entry name" value="SAUR_fam"/>
</dbReference>
<comment type="similarity">
    <text evidence="1">Belongs to the ARG7 family.</text>
</comment>
<proteinExistence type="inferred from homology"/>
<dbReference type="PANTHER" id="PTHR31374">
    <property type="entry name" value="AUXIN-INDUCED PROTEIN-LIKE-RELATED"/>
    <property type="match status" value="1"/>
</dbReference>
<evidence type="ECO:0000313" key="3">
    <source>
        <dbReference type="Proteomes" id="UP001372338"/>
    </source>
</evidence>
<sequence>MALVSLRTNGIKRKSVRGVMELKILFEKLIQKSTLLCRNKSCSYCKEGCCVPEDVKEGHFTVIAAADNDGEGPKRFVVPLSFLNNTAFLRLLEKAAEEYGFDQAGAITIPCRPSELELLLKQQCYSQTAG</sequence>
<dbReference type="AlphaFoldDB" id="A0AAN9HVG8"/>
<gene>
    <name evidence="2" type="ORF">RIF29_31826</name>
</gene>
<dbReference type="PANTHER" id="PTHR31374:SF16">
    <property type="entry name" value="AUXIN-RESPONSIVE FAMILY PROTEIN"/>
    <property type="match status" value="1"/>
</dbReference>
<dbReference type="GO" id="GO:0009733">
    <property type="term" value="P:response to auxin"/>
    <property type="evidence" value="ECO:0007669"/>
    <property type="project" value="InterPro"/>
</dbReference>
<organism evidence="2 3">
    <name type="scientific">Crotalaria pallida</name>
    <name type="common">Smooth rattlebox</name>
    <name type="synonym">Crotalaria striata</name>
    <dbReference type="NCBI Taxonomy" id="3830"/>
    <lineage>
        <taxon>Eukaryota</taxon>
        <taxon>Viridiplantae</taxon>
        <taxon>Streptophyta</taxon>
        <taxon>Embryophyta</taxon>
        <taxon>Tracheophyta</taxon>
        <taxon>Spermatophyta</taxon>
        <taxon>Magnoliopsida</taxon>
        <taxon>eudicotyledons</taxon>
        <taxon>Gunneridae</taxon>
        <taxon>Pentapetalae</taxon>
        <taxon>rosids</taxon>
        <taxon>fabids</taxon>
        <taxon>Fabales</taxon>
        <taxon>Fabaceae</taxon>
        <taxon>Papilionoideae</taxon>
        <taxon>50 kb inversion clade</taxon>
        <taxon>genistoids sensu lato</taxon>
        <taxon>core genistoids</taxon>
        <taxon>Crotalarieae</taxon>
        <taxon>Crotalaria</taxon>
    </lineage>
</organism>
<name>A0AAN9HVG8_CROPI</name>
<keyword evidence="3" id="KW-1185">Reference proteome</keyword>
<dbReference type="Pfam" id="PF02519">
    <property type="entry name" value="Auxin_inducible"/>
    <property type="match status" value="1"/>
</dbReference>